<evidence type="ECO:0000256" key="1">
    <source>
        <dbReference type="SAM" id="MobiDB-lite"/>
    </source>
</evidence>
<dbReference type="AlphaFoldDB" id="A0A6J7IVH0"/>
<protein>
    <submittedName>
        <fullName evidence="2">Unannotated protein</fullName>
    </submittedName>
</protein>
<accession>A0A6J7IVH0</accession>
<feature type="region of interest" description="Disordered" evidence="1">
    <location>
        <begin position="1"/>
        <end position="24"/>
    </location>
</feature>
<dbReference type="EMBL" id="CAFBMZ010000099">
    <property type="protein sequence ID" value="CAB4934859.1"/>
    <property type="molecule type" value="Genomic_DNA"/>
</dbReference>
<feature type="compositionally biased region" description="Polar residues" evidence="1">
    <location>
        <begin position="1"/>
        <end position="21"/>
    </location>
</feature>
<sequence>MGSTTDSIPTSLKSKQPTSSDAPKRFLIARINRSREWRSPSNCRTTSTMCSSKRGPAIEPSLVTCPTSRRVMSRSLQILISAPATSRTCVTPPGEPSAVELPIVCTESIITNCGLTASMCAMTAPRSVSDARYNSGSIALIRSARKRTCDADSSPLI</sequence>
<name>A0A6J7IVH0_9ZZZZ</name>
<organism evidence="2">
    <name type="scientific">freshwater metagenome</name>
    <dbReference type="NCBI Taxonomy" id="449393"/>
    <lineage>
        <taxon>unclassified sequences</taxon>
        <taxon>metagenomes</taxon>
        <taxon>ecological metagenomes</taxon>
    </lineage>
</organism>
<gene>
    <name evidence="2" type="ORF">UFOPK3684_01159</name>
</gene>
<evidence type="ECO:0000313" key="2">
    <source>
        <dbReference type="EMBL" id="CAB4934859.1"/>
    </source>
</evidence>
<reference evidence="2" key="1">
    <citation type="submission" date="2020-05" db="EMBL/GenBank/DDBJ databases">
        <authorList>
            <person name="Chiriac C."/>
            <person name="Salcher M."/>
            <person name="Ghai R."/>
            <person name="Kavagutti S V."/>
        </authorList>
    </citation>
    <scope>NUCLEOTIDE SEQUENCE</scope>
</reference>
<proteinExistence type="predicted"/>